<dbReference type="RefSeq" id="WP_074605218.1">
    <property type="nucleotide sequence ID" value="NZ_FNGY01000002.1"/>
</dbReference>
<evidence type="ECO:0000256" key="4">
    <source>
        <dbReference type="ARBA" id="ARBA00023136"/>
    </source>
</evidence>
<comment type="subcellular location">
    <subcellularLocation>
        <location evidence="1">Cell outer membrane</location>
    </subcellularLocation>
</comment>
<dbReference type="InterPro" id="IPR033985">
    <property type="entry name" value="SusD-like_N"/>
</dbReference>
<evidence type="ECO:0000256" key="2">
    <source>
        <dbReference type="ARBA" id="ARBA00006275"/>
    </source>
</evidence>
<dbReference type="PROSITE" id="PS51257">
    <property type="entry name" value="PROKAR_LIPOPROTEIN"/>
    <property type="match status" value="1"/>
</dbReference>
<dbReference type="Gene3D" id="1.25.40.390">
    <property type="match status" value="1"/>
</dbReference>
<keyword evidence="9" id="KW-1185">Reference proteome</keyword>
<dbReference type="EMBL" id="FNGY01000002">
    <property type="protein sequence ID" value="SDL86013.1"/>
    <property type="molecule type" value="Genomic_DNA"/>
</dbReference>
<dbReference type="Pfam" id="PF14322">
    <property type="entry name" value="SusD-like_3"/>
    <property type="match status" value="1"/>
</dbReference>
<dbReference type="InterPro" id="IPR011990">
    <property type="entry name" value="TPR-like_helical_dom_sf"/>
</dbReference>
<dbReference type="Pfam" id="PF07980">
    <property type="entry name" value="SusD_RagB"/>
    <property type="match status" value="1"/>
</dbReference>
<feature type="domain" description="RagB/SusD" evidence="6">
    <location>
        <begin position="298"/>
        <end position="561"/>
    </location>
</feature>
<name>A0A1G9NI60_9SPHI</name>
<dbReference type="SUPFAM" id="SSF48452">
    <property type="entry name" value="TPR-like"/>
    <property type="match status" value="1"/>
</dbReference>
<organism evidence="8 9">
    <name type="scientific">Pedobacter steynii</name>
    <dbReference type="NCBI Taxonomy" id="430522"/>
    <lineage>
        <taxon>Bacteria</taxon>
        <taxon>Pseudomonadati</taxon>
        <taxon>Bacteroidota</taxon>
        <taxon>Sphingobacteriia</taxon>
        <taxon>Sphingobacteriales</taxon>
        <taxon>Sphingobacteriaceae</taxon>
        <taxon>Pedobacter</taxon>
    </lineage>
</organism>
<evidence type="ECO:0000259" key="7">
    <source>
        <dbReference type="Pfam" id="PF14322"/>
    </source>
</evidence>
<dbReference type="OrthoDB" id="724176at2"/>
<dbReference type="GO" id="GO:0009279">
    <property type="term" value="C:cell outer membrane"/>
    <property type="evidence" value="ECO:0007669"/>
    <property type="project" value="UniProtKB-SubCell"/>
</dbReference>
<dbReference type="AlphaFoldDB" id="A0A1G9NI60"/>
<evidence type="ECO:0000256" key="5">
    <source>
        <dbReference type="ARBA" id="ARBA00023237"/>
    </source>
</evidence>
<evidence type="ECO:0000313" key="9">
    <source>
        <dbReference type="Proteomes" id="UP000183200"/>
    </source>
</evidence>
<keyword evidence="4" id="KW-0472">Membrane</keyword>
<gene>
    <name evidence="8" type="ORF">SAMN05421820_102332</name>
</gene>
<dbReference type="Proteomes" id="UP000183200">
    <property type="component" value="Unassembled WGS sequence"/>
</dbReference>
<evidence type="ECO:0000313" key="8">
    <source>
        <dbReference type="EMBL" id="SDL86013.1"/>
    </source>
</evidence>
<sequence length="561" mass="63081">MKRTTIYTLLFLIPVLLFSACKKDFLSAPPVNSIDAKAIFSNQVQTAGFLANIYSELAGGPDEFGAGTGFTNMCDEAEAGYPYYASNASNIGSFNGGNNPDNATLTNNYRKIRKCNIMLSNKELMTFSPEVKTQYLAEARFLRAFFFTELVRKFGGMPIVTSPVDYEQIKDFDAQAELKKKIKRNSYEECVTFIVKQLDSAAADLSWSPAGDLERGRVTRAACLALKAKVLLYAASPLFNGSGDEITGYATADANRWVTARDAARDFFVQNAAGANWYGLYEGGFGKLFTESRDPNNKEIIWYRQGSSQDNTYFNPPNRLGGFTGFDVSLNLVDKFEMKSGLPINATGSGYNEQQWWVDRDPRLAFSVLRNGDLWRGNTMEFWIKDVSNNNLPGLDWGSQNKTGMTIKKFQRPDNGTIVTKYHYIRLAEVYLMLAEAANEVDGPTAEVYAAVNAVRNRPTVGMPALPAGLTKEQMRSRIQNERAVELAFENQRYFDVRRWKIAEQTDNGPFQGFEIEKNGAVIKHTRYTLEIRKFFPRMYLYPIPEVEIFKGANITQNPGY</sequence>
<accession>A0A1G9NI60</accession>
<comment type="similarity">
    <text evidence="2">Belongs to the SusD family.</text>
</comment>
<proteinExistence type="inferred from homology"/>
<protein>
    <submittedName>
        <fullName evidence="8">Starch-binding associating with outer membrane</fullName>
    </submittedName>
</protein>
<evidence type="ECO:0000256" key="3">
    <source>
        <dbReference type="ARBA" id="ARBA00022729"/>
    </source>
</evidence>
<dbReference type="InterPro" id="IPR012944">
    <property type="entry name" value="SusD_RagB_dom"/>
</dbReference>
<keyword evidence="5" id="KW-0998">Cell outer membrane</keyword>
<reference evidence="9" key="1">
    <citation type="submission" date="2016-10" db="EMBL/GenBank/DDBJ databases">
        <authorList>
            <person name="Varghese N."/>
            <person name="Submissions S."/>
        </authorList>
    </citation>
    <scope>NUCLEOTIDE SEQUENCE [LARGE SCALE GENOMIC DNA]</scope>
    <source>
        <strain evidence="9">DSM 19110</strain>
    </source>
</reference>
<feature type="domain" description="SusD-like N-terminal" evidence="7">
    <location>
        <begin position="99"/>
        <end position="232"/>
    </location>
</feature>
<evidence type="ECO:0000259" key="6">
    <source>
        <dbReference type="Pfam" id="PF07980"/>
    </source>
</evidence>
<keyword evidence="3" id="KW-0732">Signal</keyword>
<evidence type="ECO:0000256" key="1">
    <source>
        <dbReference type="ARBA" id="ARBA00004442"/>
    </source>
</evidence>